<dbReference type="PROSITE" id="PS50005">
    <property type="entry name" value="TPR"/>
    <property type="match status" value="1"/>
</dbReference>
<dbReference type="PANTHER" id="PTHR23082">
    <property type="entry name" value="TRANSCRIPTION INITIATION FACTOR IIIC TFIIIC , POLYPEPTIDE 3-RELATED"/>
    <property type="match status" value="1"/>
</dbReference>
<dbReference type="CDD" id="cd03429">
    <property type="entry name" value="NUDIX_NADH_pyrophosphatase_Nudt13"/>
    <property type="match status" value="1"/>
</dbReference>
<dbReference type="AlphaFoldDB" id="A0AAD5U5C3"/>
<evidence type="ECO:0000259" key="9">
    <source>
        <dbReference type="PROSITE" id="PS51462"/>
    </source>
</evidence>
<dbReference type="GO" id="GO:0046872">
    <property type="term" value="F:metal ion binding"/>
    <property type="evidence" value="ECO:0007669"/>
    <property type="project" value="UniProtKB-KW"/>
</dbReference>
<dbReference type="InterPro" id="IPR011990">
    <property type="entry name" value="TPR-like_helical_dom_sf"/>
</dbReference>
<comment type="caution">
    <text evidence="10">The sequence shown here is derived from an EMBL/GenBank/DDBJ whole genome shotgun (WGS) entry which is preliminary data.</text>
</comment>
<dbReference type="PANTHER" id="PTHR23082:SF0">
    <property type="entry name" value="GENERAL TRANSCRIPTION FACTOR 3C POLYPEPTIDE 3"/>
    <property type="match status" value="1"/>
</dbReference>
<evidence type="ECO:0000256" key="7">
    <source>
        <dbReference type="PROSITE-ProRule" id="PRU00339"/>
    </source>
</evidence>
<keyword evidence="5" id="KW-0460">Magnesium</keyword>
<sequence length="1173" mass="135986">MEGVDKFTKVSYFALDASNLKTLVNHLETEGEFKAFRPTVFSLPKLEGAFVGHSRALLDWNASNIFCSLCGGETTSIEGGHKRKCESEDCLTHKGVRNVSFPRTDPVVITAVVSQDKKKILLGRQSIWPKNMYSCIAGFCEPGERFKFKYLKSTECLFSLEEACAREVQEETNVQIKNVQYQSSQPWPFPSQLIFGCIAEAETEEILLIDEELEDAKWFPIEENLEKMDDIENTFEDNEDEELEAFLPEDIEEIVRSTTNDLNVDVSNYLFKDEIDFKHYEEDGSKKKLKTTYLERRALTALPEEQRLRMGEANGEYMSGDVTKAAEIVLDILKTSPNYPEPWISLGSFWEDIHPKKSFAAYLCAALLKRKDADLWRRLYKASLNAKQTSQALFCLQKLVSSDPTDVEAIWDLSFSYYEQGRYHKAINGYLSILKHAPFNMDVIQEVVKIYIKVRDVHSAIALYEQVFDADKSFPLSKQQAEEADEEWDDDDEEVVSEFSLGSRMICPNFRMNYELLNKLAGFYLEIGDSERAIFVIKEGCRRLKGTSNCLNSDSIYYIADFDQAMADLDDTDEEFDIPGEPQEVWVPIQLRIQLGVSRLRLNQSQTAGKHFNCLFNYEPEKFSELYIMVVDAYMKHRMYTNALQILNYKNEMDNESCILTCSKMAECHQNLGNLVTCAKLLELELDPNDNENKLKLAEAYEDLGEDEKALVLIGEVDLASKLSANVKPKKRTHSRYLMKKKKVLKEPQQNMESEKSDGSYIEEEELDETSEEMESTINVEGMDSKAERNRKNFEKKIFEAERIKENIKESEKLEFLYNKIFKDRISMVNYLRTSRNLTSKFISHSYFFNKKDKRSTSFSNIEKYYVQTFFPKKVDDENTGEQKESTMFQGLTMDRWYEIFFKQALILTKTGRSEDAQQIFNVMSDCHCFNYNEDRRLTLKLHQLASAVYLKDYYRAVEVLRWLLHVKCGFSDIFRLYNATFNGADGKSVPIYASAMFQKFLHREMKLKIEKNIEDPVFFIFYGHHAVMGKSYEQAIGFFFQAYKSVPDDPMLNLSIGYSFIAASLSRRCLDRHMYLLKGFTFFFKYFDVLKSIGKEQEAHYNLARAFHQTGNLFLAVPYYQKVLQLSELPSNSSKNESFDLKYEAAYNLHLIYCSNGSYGLAEYILKQYCTI</sequence>
<evidence type="ECO:0000256" key="2">
    <source>
        <dbReference type="ARBA" id="ARBA00012381"/>
    </source>
</evidence>
<dbReference type="InterPro" id="IPR000086">
    <property type="entry name" value="NUDIX_hydrolase_dom"/>
</dbReference>
<dbReference type="InterPro" id="IPR049734">
    <property type="entry name" value="NudC-like_C"/>
</dbReference>
<name>A0AAD5U5C3_9FUNG</name>
<evidence type="ECO:0000313" key="11">
    <source>
        <dbReference type="Proteomes" id="UP001211065"/>
    </source>
</evidence>
<keyword evidence="6" id="KW-0520">NAD</keyword>
<feature type="compositionally biased region" description="Acidic residues" evidence="8">
    <location>
        <begin position="761"/>
        <end position="775"/>
    </location>
</feature>
<evidence type="ECO:0000256" key="6">
    <source>
        <dbReference type="ARBA" id="ARBA00023027"/>
    </source>
</evidence>
<keyword evidence="4" id="KW-0378">Hydrolase</keyword>
<feature type="domain" description="Nudix hydrolase" evidence="9">
    <location>
        <begin position="102"/>
        <end position="243"/>
    </location>
</feature>
<dbReference type="GO" id="GO:0000127">
    <property type="term" value="C:transcription factor TFIIIC complex"/>
    <property type="evidence" value="ECO:0007669"/>
    <property type="project" value="TreeGrafter"/>
</dbReference>
<dbReference type="SUPFAM" id="SSF48452">
    <property type="entry name" value="TPR-like"/>
    <property type="match status" value="3"/>
</dbReference>
<dbReference type="SUPFAM" id="SSF55811">
    <property type="entry name" value="Nudix"/>
    <property type="match status" value="1"/>
</dbReference>
<evidence type="ECO:0000256" key="5">
    <source>
        <dbReference type="ARBA" id="ARBA00022842"/>
    </source>
</evidence>
<evidence type="ECO:0000313" key="10">
    <source>
        <dbReference type="EMBL" id="KAJ3220625.1"/>
    </source>
</evidence>
<feature type="region of interest" description="Disordered" evidence="8">
    <location>
        <begin position="744"/>
        <end position="775"/>
    </location>
</feature>
<dbReference type="Gene3D" id="1.25.40.10">
    <property type="entry name" value="Tetratricopeptide repeat domain"/>
    <property type="match status" value="3"/>
</dbReference>
<evidence type="ECO:0000256" key="4">
    <source>
        <dbReference type="ARBA" id="ARBA00022801"/>
    </source>
</evidence>
<dbReference type="GO" id="GO:0016787">
    <property type="term" value="F:hydrolase activity"/>
    <property type="evidence" value="ECO:0007669"/>
    <property type="project" value="UniProtKB-KW"/>
</dbReference>
<dbReference type="EC" id="3.6.1.22" evidence="2"/>
<dbReference type="PROSITE" id="PS51462">
    <property type="entry name" value="NUDIX"/>
    <property type="match status" value="1"/>
</dbReference>
<keyword evidence="11" id="KW-1185">Reference proteome</keyword>
<keyword evidence="3" id="KW-0479">Metal-binding</keyword>
<dbReference type="InterPro" id="IPR019734">
    <property type="entry name" value="TPR_rpt"/>
</dbReference>
<proteinExistence type="predicted"/>
<dbReference type="Pfam" id="PF13181">
    <property type="entry name" value="TPR_8"/>
    <property type="match status" value="1"/>
</dbReference>
<gene>
    <name evidence="10" type="primary">TFC4</name>
    <name evidence="10" type="ORF">HK099_004141</name>
</gene>
<accession>A0AAD5U5C3</accession>
<dbReference type="GO" id="GO:0006383">
    <property type="term" value="P:transcription by RNA polymerase III"/>
    <property type="evidence" value="ECO:0007669"/>
    <property type="project" value="InterPro"/>
</dbReference>
<dbReference type="Proteomes" id="UP001211065">
    <property type="component" value="Unassembled WGS sequence"/>
</dbReference>
<evidence type="ECO:0000256" key="1">
    <source>
        <dbReference type="ARBA" id="ARBA00001946"/>
    </source>
</evidence>
<evidence type="ECO:0000256" key="3">
    <source>
        <dbReference type="ARBA" id="ARBA00022723"/>
    </source>
</evidence>
<keyword evidence="7" id="KW-0802">TPR repeat</keyword>
<dbReference type="InterPro" id="IPR039340">
    <property type="entry name" value="Tfc4/TFIIIC-102/Sfc4"/>
</dbReference>
<feature type="repeat" description="TPR" evidence="7">
    <location>
        <begin position="407"/>
        <end position="440"/>
    </location>
</feature>
<organism evidence="10 11">
    <name type="scientific">Clydaea vesicula</name>
    <dbReference type="NCBI Taxonomy" id="447962"/>
    <lineage>
        <taxon>Eukaryota</taxon>
        <taxon>Fungi</taxon>
        <taxon>Fungi incertae sedis</taxon>
        <taxon>Chytridiomycota</taxon>
        <taxon>Chytridiomycota incertae sedis</taxon>
        <taxon>Chytridiomycetes</taxon>
        <taxon>Lobulomycetales</taxon>
        <taxon>Lobulomycetaceae</taxon>
        <taxon>Clydaea</taxon>
    </lineage>
</organism>
<dbReference type="SMART" id="SM00028">
    <property type="entry name" value="TPR"/>
    <property type="match status" value="4"/>
</dbReference>
<dbReference type="InterPro" id="IPR015797">
    <property type="entry name" value="NUDIX_hydrolase-like_dom_sf"/>
</dbReference>
<dbReference type="Pfam" id="PF00293">
    <property type="entry name" value="NUDIX"/>
    <property type="match status" value="1"/>
</dbReference>
<protein>
    <recommendedName>
        <fullName evidence="2">NAD(+) diphosphatase</fullName>
        <ecNumber evidence="2">3.6.1.22</ecNumber>
    </recommendedName>
</protein>
<dbReference type="Gene3D" id="3.90.79.20">
    <property type="match status" value="1"/>
</dbReference>
<evidence type="ECO:0000256" key="8">
    <source>
        <dbReference type="SAM" id="MobiDB-lite"/>
    </source>
</evidence>
<reference evidence="10" key="1">
    <citation type="submission" date="2020-05" db="EMBL/GenBank/DDBJ databases">
        <title>Phylogenomic resolution of chytrid fungi.</title>
        <authorList>
            <person name="Stajich J.E."/>
            <person name="Amses K."/>
            <person name="Simmons R."/>
            <person name="Seto K."/>
            <person name="Myers J."/>
            <person name="Bonds A."/>
            <person name="Quandt C.A."/>
            <person name="Barry K."/>
            <person name="Liu P."/>
            <person name="Grigoriev I."/>
            <person name="Longcore J.E."/>
            <person name="James T.Y."/>
        </authorList>
    </citation>
    <scope>NUCLEOTIDE SEQUENCE</scope>
    <source>
        <strain evidence="10">JEL0476</strain>
    </source>
</reference>
<comment type="cofactor">
    <cofactor evidence="1">
        <name>Mg(2+)</name>
        <dbReference type="ChEBI" id="CHEBI:18420"/>
    </cofactor>
</comment>
<dbReference type="EMBL" id="JADGJW010000286">
    <property type="protein sequence ID" value="KAJ3220625.1"/>
    <property type="molecule type" value="Genomic_DNA"/>
</dbReference>
<dbReference type="Gene3D" id="3.90.79.10">
    <property type="entry name" value="Nucleoside Triphosphate Pyrophosphohydrolase"/>
    <property type="match status" value="1"/>
</dbReference>